<dbReference type="CDD" id="cd00920">
    <property type="entry name" value="Cupredoxin"/>
    <property type="match status" value="1"/>
</dbReference>
<dbReference type="Gene3D" id="2.60.40.420">
    <property type="entry name" value="Cupredoxins - blue copper proteins"/>
    <property type="match status" value="3"/>
</dbReference>
<dbReference type="Proteomes" id="UP001596015">
    <property type="component" value="Unassembled WGS sequence"/>
</dbReference>
<dbReference type="PROSITE" id="PS00079">
    <property type="entry name" value="MULTICOPPER_OXIDASE1"/>
    <property type="match status" value="1"/>
</dbReference>
<keyword evidence="5 10" id="KW-0479">Metal-binding</keyword>
<dbReference type="PANTHER" id="PTHR11709">
    <property type="entry name" value="MULTI-COPPER OXIDASE"/>
    <property type="match status" value="1"/>
</dbReference>
<evidence type="ECO:0000259" key="12">
    <source>
        <dbReference type="Pfam" id="PF07731"/>
    </source>
</evidence>
<keyword evidence="6" id="KW-0677">Repeat</keyword>
<accession>A0ABV8XED2</accession>
<keyword evidence="15" id="KW-1185">Reference proteome</keyword>
<organism evidence="14 15">
    <name type="scientific">Chromohalobacter beijerinckii</name>
    <dbReference type="NCBI Taxonomy" id="86179"/>
    <lineage>
        <taxon>Bacteria</taxon>
        <taxon>Pseudomonadati</taxon>
        <taxon>Pseudomonadota</taxon>
        <taxon>Gammaproteobacteria</taxon>
        <taxon>Oceanospirillales</taxon>
        <taxon>Halomonadaceae</taxon>
        <taxon>Chromohalobacter</taxon>
    </lineage>
</organism>
<comment type="similarity">
    <text evidence="1 10">Belongs to the multicopper oxidase family.</text>
</comment>
<dbReference type="SUPFAM" id="SSF49503">
    <property type="entry name" value="Cupredoxins"/>
    <property type="match status" value="3"/>
</dbReference>
<dbReference type="Pfam" id="PF00127">
    <property type="entry name" value="Copper-bind"/>
    <property type="match status" value="1"/>
</dbReference>
<evidence type="ECO:0000256" key="4">
    <source>
        <dbReference type="ARBA" id="ARBA00017290"/>
    </source>
</evidence>
<dbReference type="PRINTS" id="PR00695">
    <property type="entry name" value="CUNO2RDTASE"/>
</dbReference>
<dbReference type="NCBIfam" id="TIGR02376">
    <property type="entry name" value="Cu_nitrite_red"/>
    <property type="match status" value="1"/>
</dbReference>
<dbReference type="InterPro" id="IPR008972">
    <property type="entry name" value="Cupredoxin"/>
</dbReference>
<dbReference type="EMBL" id="JBHSEO010000057">
    <property type="protein sequence ID" value="MFC4417239.1"/>
    <property type="molecule type" value="Genomic_DNA"/>
</dbReference>
<sequence>MNRVPRRLIAGMLVLLTGLACAAGFAAPQDEPVPGDATPDVSYTLRTALTDGRLAFVGATGSIKGQVNPDLSAPEGAIVRIKLINGDGVIHDIVVPEFGADSGKVSTRGAVTTIVFKADKNGTFEYYCSLPGHKAMGMLGRLIVGEAREASADDTGTIAQDPTAVGQPVGTRAPRHVTLDLETSEVVARLADGSSYSYWTFDGKVPGPLLRVRVGDRVTVNLSNDEFSEHVHSIDLHAATGPGGGAAVTQVAPGQTRHFTFKALAPGLYVYHCATPMVAQHIANGMYGMILVEPEGGLPPVDREFYVMQGELYTRERHGSPGPQALSLDKLLDERPEYFTFNGAVGALTGIHKMEARVGETVRIFFGVGGPNKTSSFHIIGETFDKVYNLGSLTSPPLTDVQTISVPPGSTAMVEFKVDYPGKYTLVDHALARVEKGLVGFLTVHGDSNSDIFQAPRAPEH</sequence>
<evidence type="ECO:0000256" key="1">
    <source>
        <dbReference type="ARBA" id="ARBA00010609"/>
    </source>
</evidence>
<gene>
    <name evidence="14" type="primary">nirK</name>
    <name evidence="14" type="ORF">ACFO0E_12610</name>
</gene>
<dbReference type="InterPro" id="IPR011706">
    <property type="entry name" value="Cu-oxidase_C"/>
</dbReference>
<dbReference type="InterPro" id="IPR033138">
    <property type="entry name" value="Cu_oxidase_CS"/>
</dbReference>
<evidence type="ECO:0000256" key="3">
    <source>
        <dbReference type="ARBA" id="ARBA00011882"/>
    </source>
</evidence>
<evidence type="ECO:0000256" key="8">
    <source>
        <dbReference type="ARBA" id="ARBA00023008"/>
    </source>
</evidence>
<feature type="domain" description="Plastocyanin-like" evidence="12">
    <location>
        <begin position="335"/>
        <end position="442"/>
    </location>
</feature>
<evidence type="ECO:0000256" key="2">
    <source>
        <dbReference type="ARBA" id="ARBA00011233"/>
    </source>
</evidence>
<evidence type="ECO:0000256" key="6">
    <source>
        <dbReference type="ARBA" id="ARBA00022737"/>
    </source>
</evidence>
<dbReference type="InterPro" id="IPR000923">
    <property type="entry name" value="BlueCu_1"/>
</dbReference>
<dbReference type="InterPro" id="IPR045087">
    <property type="entry name" value="Cu-oxidase_fam"/>
</dbReference>
<reference evidence="15" key="1">
    <citation type="journal article" date="2019" name="Int. J. Syst. Evol. Microbiol.">
        <title>The Global Catalogue of Microorganisms (GCM) 10K type strain sequencing project: providing services to taxonomists for standard genome sequencing and annotation.</title>
        <authorList>
            <consortium name="The Broad Institute Genomics Platform"/>
            <consortium name="The Broad Institute Genome Sequencing Center for Infectious Disease"/>
            <person name="Wu L."/>
            <person name="Ma J."/>
        </authorList>
    </citation>
    <scope>NUCLEOTIDE SEQUENCE [LARGE SCALE GENOMIC DNA]</scope>
    <source>
        <strain evidence="15">CCUG 49679</strain>
    </source>
</reference>
<keyword evidence="7 10" id="KW-0560">Oxidoreductase</keyword>
<dbReference type="EC" id="1.7.2.1" evidence="3 10"/>
<name>A0ABV8XED2_9GAMM</name>
<feature type="domain" description="Blue (type 1) copper" evidence="11">
    <location>
        <begin position="102"/>
        <end position="144"/>
    </location>
</feature>
<evidence type="ECO:0000256" key="9">
    <source>
        <dbReference type="ARBA" id="ARBA00049340"/>
    </source>
</evidence>
<dbReference type="Pfam" id="PF07732">
    <property type="entry name" value="Cu-oxidase_3"/>
    <property type="match status" value="1"/>
</dbReference>
<protein>
    <recommendedName>
        <fullName evidence="4 10">Copper-containing nitrite reductase</fullName>
        <ecNumber evidence="3 10">1.7.2.1</ecNumber>
    </recommendedName>
</protein>
<dbReference type="GO" id="GO:0050421">
    <property type="term" value="F:nitrite reductase (NO-forming) activity"/>
    <property type="evidence" value="ECO:0007669"/>
    <property type="project" value="UniProtKB-EC"/>
</dbReference>
<feature type="signal peptide" evidence="10">
    <location>
        <begin position="1"/>
        <end position="22"/>
    </location>
</feature>
<dbReference type="PROSITE" id="PS51257">
    <property type="entry name" value="PROKAR_LIPOPROTEIN"/>
    <property type="match status" value="1"/>
</dbReference>
<feature type="chain" id="PRO_5044993783" description="Copper-containing nitrite reductase" evidence="10">
    <location>
        <begin position="23"/>
        <end position="461"/>
    </location>
</feature>
<comment type="subunit">
    <text evidence="2 10">Homotrimer.</text>
</comment>
<keyword evidence="10" id="KW-0732">Signal</keyword>
<comment type="cofactor">
    <cofactor evidence="10">
        <name>Cu(2+)</name>
        <dbReference type="ChEBI" id="CHEBI:29036"/>
    </cofactor>
    <text evidence="10">Binds 1 Cu(+) ion.</text>
</comment>
<evidence type="ECO:0000259" key="11">
    <source>
        <dbReference type="Pfam" id="PF00127"/>
    </source>
</evidence>
<dbReference type="Pfam" id="PF07731">
    <property type="entry name" value="Cu-oxidase_2"/>
    <property type="match status" value="1"/>
</dbReference>
<comment type="caution">
    <text evidence="14">The sequence shown here is derived from an EMBL/GenBank/DDBJ whole genome shotgun (WGS) entry which is preliminary data.</text>
</comment>
<feature type="domain" description="Plastocyanin-like" evidence="13">
    <location>
        <begin position="190"/>
        <end position="295"/>
    </location>
</feature>
<evidence type="ECO:0000256" key="5">
    <source>
        <dbReference type="ARBA" id="ARBA00022723"/>
    </source>
</evidence>
<dbReference type="InterPro" id="IPR011707">
    <property type="entry name" value="Cu-oxidase-like_N"/>
</dbReference>
<evidence type="ECO:0000313" key="14">
    <source>
        <dbReference type="EMBL" id="MFC4417239.1"/>
    </source>
</evidence>
<proteinExistence type="inferred from homology"/>
<dbReference type="CDD" id="cd04208">
    <property type="entry name" value="CuRO_2_CuNIR"/>
    <property type="match status" value="1"/>
</dbReference>
<dbReference type="CDD" id="cd11020">
    <property type="entry name" value="CuRO_1_CuNIR"/>
    <property type="match status" value="1"/>
</dbReference>
<keyword evidence="8 10" id="KW-0186">Copper</keyword>
<evidence type="ECO:0000256" key="7">
    <source>
        <dbReference type="ARBA" id="ARBA00023002"/>
    </source>
</evidence>
<comment type="cofactor">
    <cofactor evidence="10">
        <name>Cu(+)</name>
        <dbReference type="ChEBI" id="CHEBI:49552"/>
    </cofactor>
    <text evidence="10">Binds 1 Cu(+) ion.</text>
</comment>
<dbReference type="PANTHER" id="PTHR11709:SF394">
    <property type="entry name" value="FI03373P-RELATED"/>
    <property type="match status" value="1"/>
</dbReference>
<evidence type="ECO:0000313" key="15">
    <source>
        <dbReference type="Proteomes" id="UP001596015"/>
    </source>
</evidence>
<evidence type="ECO:0000256" key="10">
    <source>
        <dbReference type="RuleBase" id="RU365025"/>
    </source>
</evidence>
<dbReference type="InterPro" id="IPR001287">
    <property type="entry name" value="NO2-reductase_Cu"/>
</dbReference>
<evidence type="ECO:0000259" key="13">
    <source>
        <dbReference type="Pfam" id="PF07732"/>
    </source>
</evidence>
<comment type="catalytic activity">
    <reaction evidence="9 10">
        <text>nitric oxide + Fe(III)-[cytochrome c] + H2O = Fe(II)-[cytochrome c] + nitrite + 2 H(+)</text>
        <dbReference type="Rhea" id="RHEA:15233"/>
        <dbReference type="Rhea" id="RHEA-COMP:10350"/>
        <dbReference type="Rhea" id="RHEA-COMP:14399"/>
        <dbReference type="ChEBI" id="CHEBI:15377"/>
        <dbReference type="ChEBI" id="CHEBI:15378"/>
        <dbReference type="ChEBI" id="CHEBI:16301"/>
        <dbReference type="ChEBI" id="CHEBI:16480"/>
        <dbReference type="ChEBI" id="CHEBI:29033"/>
        <dbReference type="ChEBI" id="CHEBI:29034"/>
        <dbReference type="EC" id="1.7.2.1"/>
    </reaction>
</comment>
<dbReference type="RefSeq" id="WP_246895587.1">
    <property type="nucleotide sequence ID" value="NZ_JAKGAK010000003.1"/>
</dbReference>